<dbReference type="GO" id="GO:0070069">
    <property type="term" value="C:cytochrome complex"/>
    <property type="evidence" value="ECO:0007669"/>
    <property type="project" value="TreeGrafter"/>
</dbReference>
<dbReference type="RefSeq" id="WP_074572845.1">
    <property type="nucleotide sequence ID" value="NZ_FNJQ01000024.1"/>
</dbReference>
<evidence type="ECO:0000256" key="10">
    <source>
        <dbReference type="ARBA" id="ARBA00023004"/>
    </source>
</evidence>
<dbReference type="EMBL" id="FNJQ01000024">
    <property type="protein sequence ID" value="SDP53902.1"/>
    <property type="molecule type" value="Genomic_DNA"/>
</dbReference>
<keyword evidence="11 12" id="KW-0472">Membrane</keyword>
<feature type="transmembrane region" description="Helical" evidence="12">
    <location>
        <begin position="153"/>
        <end position="174"/>
    </location>
</feature>
<dbReference type="GO" id="GO:0046872">
    <property type="term" value="F:metal ion binding"/>
    <property type="evidence" value="ECO:0007669"/>
    <property type="project" value="UniProtKB-KW"/>
</dbReference>
<protein>
    <submittedName>
        <fullName evidence="13">Cytochrome d ubiquinol oxidase subunit II</fullName>
    </submittedName>
</protein>
<comment type="subcellular location">
    <subcellularLocation>
        <location evidence="1">Cell membrane</location>
        <topology evidence="1">Multi-pass membrane protein</topology>
    </subcellularLocation>
</comment>
<feature type="transmembrane region" description="Helical" evidence="12">
    <location>
        <begin position="6"/>
        <end position="35"/>
    </location>
</feature>
<dbReference type="GO" id="GO:0019646">
    <property type="term" value="P:aerobic electron transport chain"/>
    <property type="evidence" value="ECO:0007669"/>
    <property type="project" value="TreeGrafter"/>
</dbReference>
<dbReference type="GO" id="GO:0009055">
    <property type="term" value="F:electron transfer activity"/>
    <property type="evidence" value="ECO:0007669"/>
    <property type="project" value="TreeGrafter"/>
</dbReference>
<proteinExistence type="inferred from homology"/>
<dbReference type="PANTHER" id="PTHR43141">
    <property type="entry name" value="CYTOCHROME BD2 SUBUNIT II"/>
    <property type="match status" value="1"/>
</dbReference>
<name>A0A1H0TIM2_SELRU</name>
<feature type="transmembrane region" description="Helical" evidence="12">
    <location>
        <begin position="195"/>
        <end position="216"/>
    </location>
</feature>
<evidence type="ECO:0000256" key="4">
    <source>
        <dbReference type="ARBA" id="ARBA00022475"/>
    </source>
</evidence>
<dbReference type="InterPro" id="IPR003317">
    <property type="entry name" value="Cyt-d_oxidase_su2"/>
</dbReference>
<dbReference type="Proteomes" id="UP000182412">
    <property type="component" value="Unassembled WGS sequence"/>
</dbReference>
<dbReference type="Pfam" id="PF02322">
    <property type="entry name" value="Cyt_bd_oxida_II"/>
    <property type="match status" value="1"/>
</dbReference>
<dbReference type="OrthoDB" id="9776710at2"/>
<feature type="transmembrane region" description="Helical" evidence="12">
    <location>
        <begin position="297"/>
        <end position="319"/>
    </location>
</feature>
<feature type="transmembrane region" description="Helical" evidence="12">
    <location>
        <begin position="222"/>
        <end position="246"/>
    </location>
</feature>
<keyword evidence="6 12" id="KW-0812">Transmembrane</keyword>
<evidence type="ECO:0000256" key="8">
    <source>
        <dbReference type="ARBA" id="ARBA00022982"/>
    </source>
</evidence>
<organism evidence="13 14">
    <name type="scientific">Selenomonas ruminantium</name>
    <dbReference type="NCBI Taxonomy" id="971"/>
    <lineage>
        <taxon>Bacteria</taxon>
        <taxon>Bacillati</taxon>
        <taxon>Bacillota</taxon>
        <taxon>Negativicutes</taxon>
        <taxon>Selenomonadales</taxon>
        <taxon>Selenomonadaceae</taxon>
        <taxon>Selenomonas</taxon>
    </lineage>
</organism>
<reference evidence="13 14" key="1">
    <citation type="submission" date="2016-10" db="EMBL/GenBank/DDBJ databases">
        <authorList>
            <person name="de Groot N.N."/>
        </authorList>
    </citation>
    <scope>NUCLEOTIDE SEQUENCE [LARGE SCALE GENOMIC DNA]</scope>
    <source>
        <strain evidence="13 14">S137</strain>
    </source>
</reference>
<keyword evidence="7" id="KW-0479">Metal-binding</keyword>
<evidence type="ECO:0000256" key="7">
    <source>
        <dbReference type="ARBA" id="ARBA00022723"/>
    </source>
</evidence>
<dbReference type="AlphaFoldDB" id="A0A1H0TIM2"/>
<evidence type="ECO:0000256" key="5">
    <source>
        <dbReference type="ARBA" id="ARBA00022617"/>
    </source>
</evidence>
<evidence type="ECO:0000256" key="9">
    <source>
        <dbReference type="ARBA" id="ARBA00022989"/>
    </source>
</evidence>
<keyword evidence="4" id="KW-1003">Cell membrane</keyword>
<dbReference type="NCBIfam" id="TIGR00203">
    <property type="entry name" value="cydB"/>
    <property type="match status" value="1"/>
</dbReference>
<feature type="transmembrane region" description="Helical" evidence="12">
    <location>
        <begin position="253"/>
        <end position="277"/>
    </location>
</feature>
<dbReference type="PIRSF" id="PIRSF000267">
    <property type="entry name" value="Cyt_oxidse_sub2"/>
    <property type="match status" value="1"/>
</dbReference>
<dbReference type="GO" id="GO:0016682">
    <property type="term" value="F:oxidoreductase activity, acting on diphenols and related substances as donors, oxygen as acceptor"/>
    <property type="evidence" value="ECO:0007669"/>
    <property type="project" value="TreeGrafter"/>
</dbReference>
<evidence type="ECO:0000256" key="11">
    <source>
        <dbReference type="ARBA" id="ARBA00023136"/>
    </source>
</evidence>
<dbReference type="GO" id="GO:0005886">
    <property type="term" value="C:plasma membrane"/>
    <property type="evidence" value="ECO:0007669"/>
    <property type="project" value="UniProtKB-SubCell"/>
</dbReference>
<evidence type="ECO:0000256" key="3">
    <source>
        <dbReference type="ARBA" id="ARBA00022448"/>
    </source>
</evidence>
<keyword evidence="3" id="KW-0813">Transport</keyword>
<dbReference type="PANTHER" id="PTHR43141:SF5">
    <property type="entry name" value="CYTOCHROME BD-I UBIQUINOL OXIDASE SUBUNIT 2"/>
    <property type="match status" value="1"/>
</dbReference>
<keyword evidence="10" id="KW-0408">Iron</keyword>
<feature type="transmembrane region" description="Helical" evidence="12">
    <location>
        <begin position="114"/>
        <end position="133"/>
    </location>
</feature>
<evidence type="ECO:0000256" key="6">
    <source>
        <dbReference type="ARBA" id="ARBA00022692"/>
    </source>
</evidence>
<gene>
    <name evidence="13" type="ORF">SAMN05216366_1244</name>
</gene>
<evidence type="ECO:0000256" key="2">
    <source>
        <dbReference type="ARBA" id="ARBA00007543"/>
    </source>
</evidence>
<evidence type="ECO:0000313" key="14">
    <source>
        <dbReference type="Proteomes" id="UP000182412"/>
    </source>
</evidence>
<keyword evidence="5" id="KW-0349">Heme</keyword>
<feature type="transmembrane region" description="Helical" evidence="12">
    <location>
        <begin position="82"/>
        <end position="102"/>
    </location>
</feature>
<keyword evidence="8" id="KW-0249">Electron transport</keyword>
<keyword evidence="9 12" id="KW-1133">Transmembrane helix</keyword>
<accession>A0A1H0TIM2</accession>
<evidence type="ECO:0000313" key="13">
    <source>
        <dbReference type="EMBL" id="SDP53902.1"/>
    </source>
</evidence>
<evidence type="ECO:0000256" key="1">
    <source>
        <dbReference type="ARBA" id="ARBA00004651"/>
    </source>
</evidence>
<comment type="similarity">
    <text evidence="2">Belongs to the cytochrome ubiquinol oxidase subunit 2 family.</text>
</comment>
<sequence>MDYQVIWFILIAVLFTGFFFLEGFDYGVGMLFPFVSKRPEDRSLILRTIGPVWDGNEVWMITAGGALFAAFPHVYATMFSTFYLALFLMLVALILRGVAFELRTKEKCPCWQKAWDAAIFIGSIVPAFLWGVAVTDLAAGLPIGHNMIYQGNFLNLLSIYSILGGLVFVLVFAYHGASFLQLRLVDKGLLYKIQGLGKCAGGSAVIAYVLYLLLTMENTDLLARPCALVLFLATAVFFLLSLCIFAKKPGKNSFILGALAIASVTFGFFAGMFPRLMVSSLNPDWSLTITNASSTEYTLSIMTVAAFILVPIVLCYQIWTYYIFRKRLTADDTAHY</sequence>
<evidence type="ECO:0000256" key="12">
    <source>
        <dbReference type="SAM" id="Phobius"/>
    </source>
</evidence>